<proteinExistence type="predicted"/>
<evidence type="ECO:0000259" key="1">
    <source>
        <dbReference type="Pfam" id="PF10615"/>
    </source>
</evidence>
<dbReference type="InterPro" id="IPR019595">
    <property type="entry name" value="DUF2470"/>
</dbReference>
<dbReference type="AlphaFoldDB" id="A0A7W9MJQ0"/>
<name>A0A7W9MJQ0_9ACTN</name>
<dbReference type="Proteomes" id="UP000540685">
    <property type="component" value="Unassembled WGS sequence"/>
</dbReference>
<sequence length="241" mass="26168">MQPVVAPPVPERVRTLAAAAAPTHVSLAGSDRPAMPARGGVDGAGRPVLLVLPDEPLYDMRDEPVVTVDLTSNRLLGERELSRGLLKVQGWLQAVPEREARETAVAIAERCPDEALFTALESTGGARLLRVDIGQVVHITATESGILDAEEYLDAAPDPLLGEAERMLHHVNNAHREQLRRAVGFLLSAPAPDAWLWELDRFGATIRCDIDDPTLVRLPWPTPAGDVATLEHALHCLLCHR</sequence>
<dbReference type="RefSeq" id="WP_184539781.1">
    <property type="nucleotide sequence ID" value="NZ_JACHMP010000001.1"/>
</dbReference>
<dbReference type="InterPro" id="IPR037119">
    <property type="entry name" value="Haem_oxidase_HugZ-like_sf"/>
</dbReference>
<dbReference type="PANTHER" id="PTHR13343">
    <property type="entry name" value="CREG1 PROTEIN"/>
    <property type="match status" value="1"/>
</dbReference>
<dbReference type="PANTHER" id="PTHR13343:SF17">
    <property type="entry name" value="CELLULAR REPRESSOR OF E1A-STIMULATED GENES, ISOFORM A"/>
    <property type="match status" value="1"/>
</dbReference>
<comment type="caution">
    <text evidence="2">The sequence shown here is derived from an EMBL/GenBank/DDBJ whole genome shotgun (WGS) entry which is preliminary data.</text>
</comment>
<dbReference type="Gene3D" id="3.20.180.10">
    <property type="entry name" value="PNP-oxidase-like"/>
    <property type="match status" value="1"/>
</dbReference>
<dbReference type="SUPFAM" id="SSF50475">
    <property type="entry name" value="FMN-binding split barrel"/>
    <property type="match status" value="1"/>
</dbReference>
<dbReference type="Pfam" id="PF10615">
    <property type="entry name" value="DUF2470"/>
    <property type="match status" value="1"/>
</dbReference>
<keyword evidence="3" id="KW-1185">Reference proteome</keyword>
<protein>
    <recommendedName>
        <fullName evidence="1">DUF2470 domain-containing protein</fullName>
    </recommendedName>
</protein>
<dbReference type="EMBL" id="JACHMP010000001">
    <property type="protein sequence ID" value="MBB5822941.1"/>
    <property type="molecule type" value="Genomic_DNA"/>
</dbReference>
<feature type="domain" description="DUF2470" evidence="1">
    <location>
        <begin position="165"/>
        <end position="235"/>
    </location>
</feature>
<accession>A0A7W9MJQ0</accession>
<gene>
    <name evidence="2" type="ORF">F4562_006003</name>
</gene>
<organism evidence="2 3">
    <name type="scientific">Streptosporangium becharense</name>
    <dbReference type="NCBI Taxonomy" id="1816182"/>
    <lineage>
        <taxon>Bacteria</taxon>
        <taxon>Bacillati</taxon>
        <taxon>Actinomycetota</taxon>
        <taxon>Actinomycetes</taxon>
        <taxon>Streptosporangiales</taxon>
        <taxon>Streptosporangiaceae</taxon>
        <taxon>Streptosporangium</taxon>
    </lineage>
</organism>
<evidence type="ECO:0000313" key="3">
    <source>
        <dbReference type="Proteomes" id="UP000540685"/>
    </source>
</evidence>
<evidence type="ECO:0000313" key="2">
    <source>
        <dbReference type="EMBL" id="MBB5822941.1"/>
    </source>
</evidence>
<reference evidence="2 3" key="1">
    <citation type="submission" date="2020-08" db="EMBL/GenBank/DDBJ databases">
        <title>Sequencing the genomes of 1000 actinobacteria strains.</title>
        <authorList>
            <person name="Klenk H.-P."/>
        </authorList>
    </citation>
    <scope>NUCLEOTIDE SEQUENCE [LARGE SCALE GENOMIC DNA]</scope>
    <source>
        <strain evidence="2 3">DSM 46887</strain>
    </source>
</reference>